<comment type="caution">
    <text evidence="6">The sequence shown here is derived from an EMBL/GenBank/DDBJ whole genome shotgun (WGS) entry which is preliminary data.</text>
</comment>
<proteinExistence type="predicted"/>
<dbReference type="SUPFAM" id="SSF49854">
    <property type="entry name" value="Spermadhesin, CUB domain"/>
    <property type="match status" value="2"/>
</dbReference>
<evidence type="ECO:0000256" key="2">
    <source>
        <dbReference type="PROSITE-ProRule" id="PRU00124"/>
    </source>
</evidence>
<dbReference type="SUPFAM" id="SSF57424">
    <property type="entry name" value="LDL receptor-like module"/>
    <property type="match status" value="1"/>
</dbReference>
<dbReference type="InterPro" id="IPR002172">
    <property type="entry name" value="LDrepeatLR_classA_rpt"/>
</dbReference>
<dbReference type="InterPro" id="IPR000859">
    <property type="entry name" value="CUB_dom"/>
</dbReference>
<dbReference type="PROSITE" id="PS01209">
    <property type="entry name" value="LDLRA_1"/>
    <property type="match status" value="1"/>
</dbReference>
<keyword evidence="7" id="KW-1185">Reference proteome</keyword>
<feature type="domain" description="CUB" evidence="5">
    <location>
        <begin position="27"/>
        <end position="163"/>
    </location>
</feature>
<feature type="disulfide bond" evidence="2">
    <location>
        <begin position="427"/>
        <end position="445"/>
    </location>
</feature>
<comment type="caution">
    <text evidence="2">Lacks conserved residue(s) required for the propagation of feature annotation.</text>
</comment>
<evidence type="ECO:0000313" key="7">
    <source>
        <dbReference type="Proteomes" id="UP001159042"/>
    </source>
</evidence>
<dbReference type="Gene3D" id="2.60.120.290">
    <property type="entry name" value="Spermadhesin, CUB domain"/>
    <property type="match status" value="2"/>
</dbReference>
<feature type="signal peptide" evidence="4">
    <location>
        <begin position="1"/>
        <end position="21"/>
    </location>
</feature>
<keyword evidence="3" id="KW-1133">Transmembrane helix</keyword>
<dbReference type="CDD" id="cd00041">
    <property type="entry name" value="CUB"/>
    <property type="match status" value="1"/>
</dbReference>
<name>A0AAV8VUM6_9CUCU</name>
<dbReference type="PANTHER" id="PTHR24652">
    <property type="entry name" value="LOW-DENSITY LIPOPROTEIN RECEPTOR CLASS A DOMAIN-CONTAINING PROTEIN 2"/>
    <property type="match status" value="1"/>
</dbReference>
<feature type="domain" description="CUB" evidence="5">
    <location>
        <begin position="174"/>
        <end position="280"/>
    </location>
</feature>
<dbReference type="Pfam" id="PF00057">
    <property type="entry name" value="Ldl_recept_a"/>
    <property type="match status" value="1"/>
</dbReference>
<keyword evidence="3" id="KW-0812">Transmembrane</keyword>
<gene>
    <name evidence="6" type="ORF">NQ315_000083</name>
</gene>
<dbReference type="PROSITE" id="PS50068">
    <property type="entry name" value="LDLRA_2"/>
    <property type="match status" value="1"/>
</dbReference>
<accession>A0AAV8VUM6</accession>
<feature type="transmembrane region" description="Helical" evidence="3">
    <location>
        <begin position="482"/>
        <end position="508"/>
    </location>
</feature>
<organism evidence="6 7">
    <name type="scientific">Exocentrus adspersus</name>
    <dbReference type="NCBI Taxonomy" id="1586481"/>
    <lineage>
        <taxon>Eukaryota</taxon>
        <taxon>Metazoa</taxon>
        <taxon>Ecdysozoa</taxon>
        <taxon>Arthropoda</taxon>
        <taxon>Hexapoda</taxon>
        <taxon>Insecta</taxon>
        <taxon>Pterygota</taxon>
        <taxon>Neoptera</taxon>
        <taxon>Endopterygota</taxon>
        <taxon>Coleoptera</taxon>
        <taxon>Polyphaga</taxon>
        <taxon>Cucujiformia</taxon>
        <taxon>Chrysomeloidea</taxon>
        <taxon>Cerambycidae</taxon>
        <taxon>Lamiinae</taxon>
        <taxon>Acanthocinini</taxon>
        <taxon>Exocentrus</taxon>
    </lineage>
</organism>
<keyword evidence="1 2" id="KW-1015">Disulfide bond</keyword>
<evidence type="ECO:0000256" key="1">
    <source>
        <dbReference type="ARBA" id="ARBA00023157"/>
    </source>
</evidence>
<evidence type="ECO:0000259" key="5">
    <source>
        <dbReference type="PROSITE" id="PS01180"/>
    </source>
</evidence>
<feature type="chain" id="PRO_5043720565" description="CUB domain-containing protein" evidence="4">
    <location>
        <begin position="22"/>
        <end position="780"/>
    </location>
</feature>
<evidence type="ECO:0000256" key="4">
    <source>
        <dbReference type="SAM" id="SignalP"/>
    </source>
</evidence>
<evidence type="ECO:0000313" key="6">
    <source>
        <dbReference type="EMBL" id="KAJ8917600.1"/>
    </source>
</evidence>
<dbReference type="AlphaFoldDB" id="A0AAV8VUM6"/>
<dbReference type="SMART" id="SM00042">
    <property type="entry name" value="CUB"/>
    <property type="match status" value="1"/>
</dbReference>
<dbReference type="InterPro" id="IPR036055">
    <property type="entry name" value="LDL_receptor-like_sf"/>
</dbReference>
<dbReference type="EMBL" id="JANEYG010000032">
    <property type="protein sequence ID" value="KAJ8917600.1"/>
    <property type="molecule type" value="Genomic_DNA"/>
</dbReference>
<dbReference type="Gene3D" id="4.10.400.10">
    <property type="entry name" value="Low-density Lipoprotein Receptor"/>
    <property type="match status" value="1"/>
</dbReference>
<dbReference type="SMART" id="SM00192">
    <property type="entry name" value="LDLa"/>
    <property type="match status" value="1"/>
</dbReference>
<keyword evidence="4" id="KW-0732">Signal</keyword>
<dbReference type="CDD" id="cd00112">
    <property type="entry name" value="LDLa"/>
    <property type="match status" value="1"/>
</dbReference>
<dbReference type="InterPro" id="IPR035914">
    <property type="entry name" value="Sperma_CUB_dom_sf"/>
</dbReference>
<dbReference type="InterPro" id="IPR042333">
    <property type="entry name" value="LRAD2/Mig-13-like"/>
</dbReference>
<keyword evidence="3" id="KW-0472">Membrane</keyword>
<dbReference type="InterPro" id="IPR023415">
    <property type="entry name" value="LDLR_class-A_CS"/>
</dbReference>
<dbReference type="Proteomes" id="UP001159042">
    <property type="component" value="Unassembled WGS sequence"/>
</dbReference>
<evidence type="ECO:0000256" key="3">
    <source>
        <dbReference type="SAM" id="Phobius"/>
    </source>
</evidence>
<sequence>MHWRLALSFFVTIYFIASVYSQFNDICGLNNGKRFFLENGQGGSVVANYKDNLWNNRGKNNSDTSKCTVELVTCPSCIIDIKFRYLNISRNCGRVSIFDNCGCDYVWIYEPPTDNRSGEQFCGRFIQNNISQLSYVSQTRSVAVTFIYNTEYGQAFTVDYTTRRNRVHFTGYPKTGNMNNASQYISSPFFPYLYPVDLSVEYVINCESLSPCRISLIFTDFLIADSSIIEFFDWNEQRMYVTFGNQFRPPILISTGPSLVIRFYANGASNFGFRASYSYILGNINDLTLAPNVGCGGFVNNLGGAITMMNMVEQGVKFFDCVWIIKPPEIVLHRKTHLYVKVVNFTKFAGSTDLVIKQGITSNEAEVEVLRYPIGHFRTSKQVEHVVPISKGFYVRLKGCFGPESQLAIVFAAFNYKDCLATSDFLCHNLRCISILLSCDGFDHCGDNSDEPTDCSLDPKDHREFSKIPNFLFPKMEPYSDIATATFVFLTCSFGLIGVILAMALLLYRINIRAQQQRQIQDHLETIHAILEEGIGDVEEETIVPDEPPDYEAPPDYEEIIKKMCVKKTGIIKVHKKSLPQNQLVKNMNSLQDKVQLNLTNASSVVSLASSSKSYDSARIPNSPPPAYENIQNHNFERKIVNSIDRTLDLDNSAYQLPDATTSSYVCYELDGTKRLTKSIKQTECKADSTEEGITKYLDIMPTYSSHIFSEIRKSFRYCKSVNFMKQARKIISFSEDNLVRHFSDSELITQSTGNISRCVDRAKKTIFKKSFSTDDITLL</sequence>
<protein>
    <recommendedName>
        <fullName evidence="5">CUB domain-containing protein</fullName>
    </recommendedName>
</protein>
<reference evidence="6 7" key="1">
    <citation type="journal article" date="2023" name="Insect Mol. Biol.">
        <title>Genome sequencing provides insights into the evolution of gene families encoding plant cell wall-degrading enzymes in longhorned beetles.</title>
        <authorList>
            <person name="Shin N.R."/>
            <person name="Okamura Y."/>
            <person name="Kirsch R."/>
            <person name="Pauchet Y."/>
        </authorList>
    </citation>
    <scope>NUCLEOTIDE SEQUENCE [LARGE SCALE GENOMIC DNA]</scope>
    <source>
        <strain evidence="6">EAD_L_NR</strain>
    </source>
</reference>
<dbReference type="PROSITE" id="PS01180">
    <property type="entry name" value="CUB"/>
    <property type="match status" value="2"/>
</dbReference>